<dbReference type="CDD" id="cd17546">
    <property type="entry name" value="REC_hyHK_CKI1_RcsC-like"/>
    <property type="match status" value="1"/>
</dbReference>
<dbReference type="InterPro" id="IPR035965">
    <property type="entry name" value="PAS-like_dom_sf"/>
</dbReference>
<dbReference type="NCBIfam" id="TIGR00229">
    <property type="entry name" value="sensory_box"/>
    <property type="match status" value="1"/>
</dbReference>
<dbReference type="SMART" id="SM00388">
    <property type="entry name" value="HisKA"/>
    <property type="match status" value="1"/>
</dbReference>
<dbReference type="SUPFAM" id="SSF47384">
    <property type="entry name" value="Homodimeric domain of signal transducing histidine kinase"/>
    <property type="match status" value="1"/>
</dbReference>
<dbReference type="PANTHER" id="PTHR43047">
    <property type="entry name" value="TWO-COMPONENT HISTIDINE PROTEIN KINASE"/>
    <property type="match status" value="1"/>
</dbReference>
<dbReference type="eggNOG" id="COG2205">
    <property type="taxonomic scope" value="Bacteria"/>
</dbReference>
<evidence type="ECO:0000256" key="16">
    <source>
        <dbReference type="SAM" id="Phobius"/>
    </source>
</evidence>
<dbReference type="AlphaFoldDB" id="X7FB20"/>
<feature type="transmembrane region" description="Helical" evidence="16">
    <location>
        <begin position="15"/>
        <end position="35"/>
    </location>
</feature>
<dbReference type="Gene3D" id="3.30.450.20">
    <property type="entry name" value="PAS domain"/>
    <property type="match status" value="1"/>
</dbReference>
<reference evidence="21 22" key="1">
    <citation type="submission" date="2014-01" db="EMBL/GenBank/DDBJ databases">
        <title>Roseivivax isoporae LMG 25204 Genome Sequencing.</title>
        <authorList>
            <person name="Lai Q."/>
            <person name="Li G."/>
            <person name="Shao Z."/>
        </authorList>
    </citation>
    <scope>NUCLEOTIDE SEQUENCE [LARGE SCALE GENOMIC DNA]</scope>
    <source>
        <strain evidence="21 22">LMG 25204</strain>
    </source>
</reference>
<dbReference type="SUPFAM" id="SSF55785">
    <property type="entry name" value="PYP-like sensor domain (PAS domain)"/>
    <property type="match status" value="1"/>
</dbReference>
<dbReference type="PATRIC" id="fig|1449351.3.peg.1660"/>
<dbReference type="GO" id="GO:0006355">
    <property type="term" value="P:regulation of DNA-templated transcription"/>
    <property type="evidence" value="ECO:0007669"/>
    <property type="project" value="InterPro"/>
</dbReference>
<dbReference type="SMART" id="SM00091">
    <property type="entry name" value="PAS"/>
    <property type="match status" value="1"/>
</dbReference>
<dbReference type="PROSITE" id="PS50894">
    <property type="entry name" value="HPT"/>
    <property type="match status" value="1"/>
</dbReference>
<evidence type="ECO:0000259" key="18">
    <source>
        <dbReference type="PROSITE" id="PS50110"/>
    </source>
</evidence>
<dbReference type="InterPro" id="IPR003661">
    <property type="entry name" value="HisK_dim/P_dom"/>
</dbReference>
<keyword evidence="13 16" id="KW-0472">Membrane</keyword>
<dbReference type="EMBL" id="JAME01000010">
    <property type="protein sequence ID" value="ETX29311.1"/>
    <property type="molecule type" value="Genomic_DNA"/>
</dbReference>
<keyword evidence="12" id="KW-0902">Two-component regulatory system</keyword>
<keyword evidence="5" id="KW-0997">Cell inner membrane</keyword>
<keyword evidence="10" id="KW-0067">ATP-binding</keyword>
<gene>
    <name evidence="21" type="ORF">RISW2_01190</name>
</gene>
<keyword evidence="6 15" id="KW-0597">Phosphoprotein</keyword>
<evidence type="ECO:0000256" key="12">
    <source>
        <dbReference type="ARBA" id="ARBA00023012"/>
    </source>
</evidence>
<evidence type="ECO:0000313" key="22">
    <source>
        <dbReference type="Proteomes" id="UP000023430"/>
    </source>
</evidence>
<dbReference type="FunFam" id="3.30.565.10:FF:000010">
    <property type="entry name" value="Sensor histidine kinase RcsC"/>
    <property type="match status" value="1"/>
</dbReference>
<dbReference type="Gene3D" id="3.40.50.2300">
    <property type="match status" value="1"/>
</dbReference>
<feature type="domain" description="HPt" evidence="20">
    <location>
        <begin position="768"/>
        <end position="862"/>
    </location>
</feature>
<evidence type="ECO:0000256" key="11">
    <source>
        <dbReference type="ARBA" id="ARBA00022989"/>
    </source>
</evidence>
<dbReference type="SMART" id="SM00387">
    <property type="entry name" value="HATPase_c"/>
    <property type="match status" value="1"/>
</dbReference>
<dbReference type="GO" id="GO:0000155">
    <property type="term" value="F:phosphorelay sensor kinase activity"/>
    <property type="evidence" value="ECO:0007669"/>
    <property type="project" value="InterPro"/>
</dbReference>
<name>X7FB20_9RHOB</name>
<proteinExistence type="predicted"/>
<evidence type="ECO:0000259" key="20">
    <source>
        <dbReference type="PROSITE" id="PS50894"/>
    </source>
</evidence>
<dbReference type="PANTHER" id="PTHR43047:SF64">
    <property type="entry name" value="HISTIDINE KINASE CONTAINING CHEY-HOMOLOGOUS RECEIVER DOMAIN AND PAS DOMAIN-RELATED"/>
    <property type="match status" value="1"/>
</dbReference>
<feature type="transmembrane region" description="Helical" evidence="16">
    <location>
        <begin position="176"/>
        <end position="201"/>
    </location>
</feature>
<evidence type="ECO:0000256" key="6">
    <source>
        <dbReference type="ARBA" id="ARBA00022553"/>
    </source>
</evidence>
<evidence type="ECO:0000313" key="21">
    <source>
        <dbReference type="EMBL" id="ETX29311.1"/>
    </source>
</evidence>
<evidence type="ECO:0000256" key="2">
    <source>
        <dbReference type="ARBA" id="ARBA00004429"/>
    </source>
</evidence>
<dbReference type="SUPFAM" id="SSF52172">
    <property type="entry name" value="CheY-like"/>
    <property type="match status" value="1"/>
</dbReference>
<dbReference type="Pfam" id="PF00989">
    <property type="entry name" value="PAS"/>
    <property type="match status" value="1"/>
</dbReference>
<dbReference type="Pfam" id="PF00512">
    <property type="entry name" value="HisKA"/>
    <property type="match status" value="1"/>
</dbReference>
<dbReference type="GO" id="GO:0005886">
    <property type="term" value="C:plasma membrane"/>
    <property type="evidence" value="ECO:0007669"/>
    <property type="project" value="UniProtKB-SubCell"/>
</dbReference>
<dbReference type="Gene3D" id="1.10.287.130">
    <property type="match status" value="1"/>
</dbReference>
<dbReference type="InterPro" id="IPR036890">
    <property type="entry name" value="HATPase_C_sf"/>
</dbReference>
<comment type="caution">
    <text evidence="21">The sequence shown here is derived from an EMBL/GenBank/DDBJ whole genome shotgun (WGS) entry which is preliminary data.</text>
</comment>
<dbReference type="SUPFAM" id="SSF47226">
    <property type="entry name" value="Histidine-containing phosphotransfer domain, HPT domain"/>
    <property type="match status" value="1"/>
</dbReference>
<feature type="modified residue" description="4-aspartylphosphate" evidence="15">
    <location>
        <position position="668"/>
    </location>
</feature>
<dbReference type="Pfam" id="PF00072">
    <property type="entry name" value="Response_reg"/>
    <property type="match status" value="1"/>
</dbReference>
<comment type="catalytic activity">
    <reaction evidence="1">
        <text>ATP + protein L-histidine = ADP + protein N-phospho-L-histidine.</text>
        <dbReference type="EC" id="2.7.13.3"/>
    </reaction>
</comment>
<dbReference type="InterPro" id="IPR003594">
    <property type="entry name" value="HATPase_dom"/>
</dbReference>
<evidence type="ECO:0000256" key="7">
    <source>
        <dbReference type="ARBA" id="ARBA00022679"/>
    </source>
</evidence>
<keyword evidence="11 16" id="KW-1133">Transmembrane helix</keyword>
<dbReference type="InterPro" id="IPR036641">
    <property type="entry name" value="HPT_dom_sf"/>
</dbReference>
<feature type="modified residue" description="Phosphohistidine" evidence="14">
    <location>
        <position position="809"/>
    </location>
</feature>
<dbReference type="Proteomes" id="UP000023430">
    <property type="component" value="Unassembled WGS sequence"/>
</dbReference>
<dbReference type="PROSITE" id="PS50110">
    <property type="entry name" value="RESPONSE_REGULATORY"/>
    <property type="match status" value="1"/>
</dbReference>
<evidence type="ECO:0000256" key="1">
    <source>
        <dbReference type="ARBA" id="ARBA00000085"/>
    </source>
</evidence>
<dbReference type="SMART" id="SM00448">
    <property type="entry name" value="REC"/>
    <property type="match status" value="1"/>
</dbReference>
<evidence type="ECO:0000256" key="8">
    <source>
        <dbReference type="ARBA" id="ARBA00022692"/>
    </source>
</evidence>
<dbReference type="PRINTS" id="PR00344">
    <property type="entry name" value="BCTRLSENSOR"/>
</dbReference>
<evidence type="ECO:0000256" key="15">
    <source>
        <dbReference type="PROSITE-ProRule" id="PRU00169"/>
    </source>
</evidence>
<dbReference type="EC" id="2.7.13.3" evidence="3"/>
<protein>
    <recommendedName>
        <fullName evidence="3">histidine kinase</fullName>
        <ecNumber evidence="3">2.7.13.3</ecNumber>
    </recommendedName>
</protein>
<dbReference type="InterPro" id="IPR005467">
    <property type="entry name" value="His_kinase_dom"/>
</dbReference>
<organism evidence="21 22">
    <name type="scientific">Roseivivax isoporae LMG 25204</name>
    <dbReference type="NCBI Taxonomy" id="1449351"/>
    <lineage>
        <taxon>Bacteria</taxon>
        <taxon>Pseudomonadati</taxon>
        <taxon>Pseudomonadota</taxon>
        <taxon>Alphaproteobacteria</taxon>
        <taxon>Rhodobacterales</taxon>
        <taxon>Roseobacteraceae</taxon>
        <taxon>Roseivivax</taxon>
    </lineage>
</organism>
<evidence type="ECO:0000256" key="9">
    <source>
        <dbReference type="ARBA" id="ARBA00022777"/>
    </source>
</evidence>
<keyword evidence="7" id="KW-0808">Transferase</keyword>
<dbReference type="PROSITE" id="PS50109">
    <property type="entry name" value="HIS_KIN"/>
    <property type="match status" value="1"/>
</dbReference>
<keyword evidence="9" id="KW-0418">Kinase</keyword>
<evidence type="ECO:0000256" key="4">
    <source>
        <dbReference type="ARBA" id="ARBA00022475"/>
    </source>
</evidence>
<dbReference type="InterPro" id="IPR000014">
    <property type="entry name" value="PAS"/>
</dbReference>
<dbReference type="STRING" id="1449351.RISW2_01190"/>
<keyword evidence="8 16" id="KW-0812">Transmembrane</keyword>
<keyword evidence="10" id="KW-0547">Nucleotide-binding</keyword>
<evidence type="ECO:0000259" key="19">
    <source>
        <dbReference type="PROSITE" id="PS50112"/>
    </source>
</evidence>
<dbReference type="CDD" id="cd00130">
    <property type="entry name" value="PAS"/>
    <property type="match status" value="1"/>
</dbReference>
<dbReference type="InterPro" id="IPR008207">
    <property type="entry name" value="Sig_transdc_His_kin_Hpt_dom"/>
</dbReference>
<evidence type="ECO:0000256" key="3">
    <source>
        <dbReference type="ARBA" id="ARBA00012438"/>
    </source>
</evidence>
<dbReference type="SUPFAM" id="SSF55874">
    <property type="entry name" value="ATPase domain of HSP90 chaperone/DNA topoisomerase II/histidine kinase"/>
    <property type="match status" value="1"/>
</dbReference>
<accession>X7FB20</accession>
<dbReference type="Pfam" id="PF01627">
    <property type="entry name" value="Hpt"/>
    <property type="match status" value="1"/>
</dbReference>
<dbReference type="CDD" id="cd00082">
    <property type="entry name" value="HisKA"/>
    <property type="match status" value="1"/>
</dbReference>
<dbReference type="InterPro" id="IPR001789">
    <property type="entry name" value="Sig_transdc_resp-reg_receiver"/>
</dbReference>
<feature type="domain" description="Response regulatory" evidence="18">
    <location>
        <begin position="619"/>
        <end position="736"/>
    </location>
</feature>
<feature type="domain" description="Histidine kinase" evidence="17">
    <location>
        <begin position="365"/>
        <end position="584"/>
    </location>
</feature>
<evidence type="ECO:0000256" key="5">
    <source>
        <dbReference type="ARBA" id="ARBA00022519"/>
    </source>
</evidence>
<dbReference type="Pfam" id="PF02518">
    <property type="entry name" value="HATPase_c"/>
    <property type="match status" value="1"/>
</dbReference>
<dbReference type="PROSITE" id="PS50112">
    <property type="entry name" value="PAS"/>
    <property type="match status" value="1"/>
</dbReference>
<comment type="subcellular location">
    <subcellularLocation>
        <location evidence="2">Cell inner membrane</location>
        <topology evidence="2">Multi-pass membrane protein</topology>
    </subcellularLocation>
</comment>
<dbReference type="CDD" id="cd16922">
    <property type="entry name" value="HATPase_EvgS-ArcB-TorS-like"/>
    <property type="match status" value="1"/>
</dbReference>
<dbReference type="Gene3D" id="3.30.565.10">
    <property type="entry name" value="Histidine kinase-like ATPase, C-terminal domain"/>
    <property type="match status" value="1"/>
</dbReference>
<dbReference type="InterPro" id="IPR011006">
    <property type="entry name" value="CheY-like_superfamily"/>
</dbReference>
<evidence type="ECO:0000256" key="10">
    <source>
        <dbReference type="ARBA" id="ARBA00022840"/>
    </source>
</evidence>
<dbReference type="InterPro" id="IPR004358">
    <property type="entry name" value="Sig_transdc_His_kin-like_C"/>
</dbReference>
<sequence length="866" mass="93537">MEQHGKRRTWVRTGLAASAVVFVLGLVAGMATLILRHIDDLSVASSDNMQWSLAQADVEFLRFRLSLADARAEPDAAQLSQLRQRFDIFYSRMATLEEADTFHTLREDASFAAPVDRVQGFLQATVPLIDGSDAALAAALPELDERAAAAGENVRRFSLAALSALAAQTETRRIELLTALVLMAAILAVLFAGLLLLAGSLSRLARLAQERAHEVQEGAARLQTVADTSLDAIFVTDSEGRVRQINRAAQTTLGLRPADAMGASIVDLLFPETLRDPLRNGALRFLGTGTRPGPEERQFETMAQDIAGRAFPVEISFDRGISGGKPVFVVFLRDISRRKAAEDGLTEARDRALAGERAKAEFLAVMSHEMRTPLNGLLGTMQLLRDHALTERQSELLDRMSSSGRLLLGLVNDVLDLAKFEAGKMEVETRPFSLARLLDGVVQTTAPLAAAQGNSVEWRWVGPEQPGAVGDMRRLRQMLLNLVGNSVKFTRDGSVEIEVERLRGDEDLVEFRVIDTGIGIAEEDLDRIFQDFVTLDSSYARTAGGTGLGLGIARRLAALMDGEMGAESTPGEGSLFWLRVPLAPLREAPEPQTARTASFGDEAYHDAAVRTASRRRPLRLLLVEDNEINRFVAREMLEAEGHTVVEAANGRAGVERAEAEAFDAILMDISMPVMDGPEAARRIRAGQGASADAPIIAVTAHALPEEIESFRAAGMERAISKPVDRADLIGALDSVTGGADEAEAGYAGFEAAPQRAPLVDERQLQSLAESLAPETRARLMDRFLTETEGTVAALAARAPGAPEIAPIAHKIAGSCGTFGMVALADALRRIETRVKRGERLDADELRALPDLWAESRAALLAWHAAA</sequence>
<dbReference type="Gene3D" id="1.20.120.160">
    <property type="entry name" value="HPT domain"/>
    <property type="match status" value="1"/>
</dbReference>
<evidence type="ECO:0000256" key="14">
    <source>
        <dbReference type="PROSITE-ProRule" id="PRU00110"/>
    </source>
</evidence>
<keyword evidence="4" id="KW-1003">Cell membrane</keyword>
<evidence type="ECO:0000259" key="17">
    <source>
        <dbReference type="PROSITE" id="PS50109"/>
    </source>
</evidence>
<dbReference type="InterPro" id="IPR036097">
    <property type="entry name" value="HisK_dim/P_sf"/>
</dbReference>
<evidence type="ECO:0000256" key="13">
    <source>
        <dbReference type="ARBA" id="ARBA00023136"/>
    </source>
</evidence>
<keyword evidence="22" id="KW-1185">Reference proteome</keyword>
<dbReference type="InterPro" id="IPR013767">
    <property type="entry name" value="PAS_fold"/>
</dbReference>
<feature type="domain" description="PAS" evidence="19">
    <location>
        <begin position="218"/>
        <end position="272"/>
    </location>
</feature>